<reference evidence="2" key="1">
    <citation type="submission" date="2023-07" db="EMBL/GenBank/DDBJ databases">
        <title>draft genome sequence of fig (Ficus carica).</title>
        <authorList>
            <person name="Takahashi T."/>
            <person name="Nishimura K."/>
        </authorList>
    </citation>
    <scope>NUCLEOTIDE SEQUENCE</scope>
</reference>
<dbReference type="EMBL" id="BTGU01000218">
    <property type="protein sequence ID" value="GMN65186.1"/>
    <property type="molecule type" value="Genomic_DNA"/>
</dbReference>
<gene>
    <name evidence="2" type="ORF">TIFTF001_034256</name>
</gene>
<evidence type="ECO:0000313" key="3">
    <source>
        <dbReference type="Proteomes" id="UP001187192"/>
    </source>
</evidence>
<evidence type="ECO:0008006" key="4">
    <source>
        <dbReference type="Google" id="ProtNLM"/>
    </source>
</evidence>
<comment type="caution">
    <text evidence="2">The sequence shown here is derived from an EMBL/GenBank/DDBJ whole genome shotgun (WGS) entry which is preliminary data.</text>
</comment>
<dbReference type="Proteomes" id="UP001187192">
    <property type="component" value="Unassembled WGS sequence"/>
</dbReference>
<keyword evidence="3" id="KW-1185">Reference proteome</keyword>
<name>A0AA88E043_FICCA</name>
<dbReference type="AlphaFoldDB" id="A0AA88E043"/>
<feature type="compositionally biased region" description="Low complexity" evidence="1">
    <location>
        <begin position="121"/>
        <end position="140"/>
    </location>
</feature>
<organism evidence="2 3">
    <name type="scientific">Ficus carica</name>
    <name type="common">Common fig</name>
    <dbReference type="NCBI Taxonomy" id="3494"/>
    <lineage>
        <taxon>Eukaryota</taxon>
        <taxon>Viridiplantae</taxon>
        <taxon>Streptophyta</taxon>
        <taxon>Embryophyta</taxon>
        <taxon>Tracheophyta</taxon>
        <taxon>Spermatophyta</taxon>
        <taxon>Magnoliopsida</taxon>
        <taxon>eudicotyledons</taxon>
        <taxon>Gunneridae</taxon>
        <taxon>Pentapetalae</taxon>
        <taxon>rosids</taxon>
        <taxon>fabids</taxon>
        <taxon>Rosales</taxon>
        <taxon>Moraceae</taxon>
        <taxon>Ficeae</taxon>
        <taxon>Ficus</taxon>
    </lineage>
</organism>
<sequence length="188" mass="21558">MYYNRETLASQQDAFNNMKQGSMTVLEAVKKFEQLARLCPKLIPNEMENVRRMMKLFLTDIAKQDKEVRAQIFKAKNEDRVMLKQMQPKQNQDFGLKGQTSNSDHNSKQFGSNKRKGNAYNQGQQKNYPQKKNNQVNGGNNFNYPMYLKCGKKHSGGRLEAPEPQARIYAYTKGDVEAGTSHVSSPRN</sequence>
<accession>A0AA88E043</accession>
<evidence type="ECO:0000256" key="1">
    <source>
        <dbReference type="SAM" id="MobiDB-lite"/>
    </source>
</evidence>
<protein>
    <recommendedName>
        <fullName evidence="4">Gag-pol polyprotein</fullName>
    </recommendedName>
</protein>
<proteinExistence type="predicted"/>
<feature type="compositionally biased region" description="Polar residues" evidence="1">
    <location>
        <begin position="92"/>
        <end position="112"/>
    </location>
</feature>
<feature type="region of interest" description="Disordered" evidence="1">
    <location>
        <begin position="92"/>
        <end position="140"/>
    </location>
</feature>
<evidence type="ECO:0000313" key="2">
    <source>
        <dbReference type="EMBL" id="GMN65186.1"/>
    </source>
</evidence>